<keyword evidence="3" id="KW-0675">Receptor</keyword>
<dbReference type="InterPro" id="IPR036179">
    <property type="entry name" value="Ig-like_dom_sf"/>
</dbReference>
<keyword evidence="5" id="KW-0391">Immunity</keyword>
<keyword evidence="2" id="KW-1064">Adaptive immunity</keyword>
<organism evidence="7 8">
    <name type="scientific">Silurus asotus</name>
    <name type="common">Amur catfish</name>
    <name type="synonym">Parasilurus asotus</name>
    <dbReference type="NCBI Taxonomy" id="30991"/>
    <lineage>
        <taxon>Eukaryota</taxon>
        <taxon>Metazoa</taxon>
        <taxon>Chordata</taxon>
        <taxon>Craniata</taxon>
        <taxon>Vertebrata</taxon>
        <taxon>Euteleostomi</taxon>
        <taxon>Actinopterygii</taxon>
        <taxon>Neopterygii</taxon>
        <taxon>Teleostei</taxon>
        <taxon>Ostariophysi</taxon>
        <taxon>Siluriformes</taxon>
        <taxon>Siluridae</taxon>
        <taxon>Silurus</taxon>
    </lineage>
</organism>
<dbReference type="Gene3D" id="2.60.40.10">
    <property type="entry name" value="Immunoglobulins"/>
    <property type="match status" value="1"/>
</dbReference>
<dbReference type="PANTHER" id="PTHR19367:SF18">
    <property type="entry name" value="T CELL RECEPTOR ALPHA VARIABLE 16"/>
    <property type="match status" value="1"/>
</dbReference>
<dbReference type="PANTHER" id="PTHR19367">
    <property type="entry name" value="T-CELL RECEPTOR ALPHA CHAIN V REGION"/>
    <property type="match status" value="1"/>
</dbReference>
<feature type="domain" description="Ig-like" evidence="6">
    <location>
        <begin position="9"/>
        <end position="105"/>
    </location>
</feature>
<dbReference type="InterPro" id="IPR051287">
    <property type="entry name" value="TCR_variable_region"/>
</dbReference>
<evidence type="ECO:0000259" key="6">
    <source>
        <dbReference type="PROSITE" id="PS50835"/>
    </source>
</evidence>
<evidence type="ECO:0000256" key="4">
    <source>
        <dbReference type="ARBA" id="ARBA00023319"/>
    </source>
</evidence>
<dbReference type="Proteomes" id="UP001205998">
    <property type="component" value="Unassembled WGS sequence"/>
</dbReference>
<sequence>GSFGDKIGPADEDGNILRKETDTVTLKCTYETNSNHVELYWYKQHPNSAPRFLLYKGARSRGGESIPDAHRLETTTSTYTTELTIRGLKLSDSVVYHCILRVFTQ</sequence>
<dbReference type="SMART" id="SM00406">
    <property type="entry name" value="IGv"/>
    <property type="match status" value="1"/>
</dbReference>
<evidence type="ECO:0000313" key="7">
    <source>
        <dbReference type="EMBL" id="KAI5629020.1"/>
    </source>
</evidence>
<dbReference type="PROSITE" id="PS50835">
    <property type="entry name" value="IG_LIKE"/>
    <property type="match status" value="1"/>
</dbReference>
<evidence type="ECO:0000313" key="8">
    <source>
        <dbReference type="Proteomes" id="UP001205998"/>
    </source>
</evidence>
<dbReference type="EMBL" id="MU540322">
    <property type="protein sequence ID" value="KAI5629020.1"/>
    <property type="molecule type" value="Genomic_DNA"/>
</dbReference>
<dbReference type="InterPro" id="IPR013783">
    <property type="entry name" value="Ig-like_fold"/>
</dbReference>
<dbReference type="GO" id="GO:0002250">
    <property type="term" value="P:adaptive immune response"/>
    <property type="evidence" value="ECO:0007669"/>
    <property type="project" value="UniProtKB-KW"/>
</dbReference>
<protein>
    <recommendedName>
        <fullName evidence="6">Ig-like domain-containing protein</fullName>
    </recommendedName>
</protein>
<dbReference type="Pfam" id="PF07686">
    <property type="entry name" value="V-set"/>
    <property type="match status" value="1"/>
</dbReference>
<gene>
    <name evidence="7" type="ORF">C0J50_10551</name>
</gene>
<dbReference type="GO" id="GO:0042101">
    <property type="term" value="C:T cell receptor complex"/>
    <property type="evidence" value="ECO:0007669"/>
    <property type="project" value="UniProtKB-KW"/>
</dbReference>
<accession>A0AAD5FTW9</accession>
<dbReference type="SUPFAM" id="SSF48726">
    <property type="entry name" value="Immunoglobulin"/>
    <property type="match status" value="1"/>
</dbReference>
<evidence type="ECO:0000256" key="2">
    <source>
        <dbReference type="ARBA" id="ARBA00023130"/>
    </source>
</evidence>
<proteinExistence type="predicted"/>
<keyword evidence="5" id="KW-1279">T cell receptor</keyword>
<feature type="non-terminal residue" evidence="7">
    <location>
        <position position="1"/>
    </location>
</feature>
<keyword evidence="4" id="KW-0393">Immunoglobulin domain</keyword>
<evidence type="ECO:0000256" key="5">
    <source>
        <dbReference type="ARBA" id="ARBA00043266"/>
    </source>
</evidence>
<reference evidence="7" key="1">
    <citation type="submission" date="2018-07" db="EMBL/GenBank/DDBJ databases">
        <title>Comparative genomics of catfishes provides insights into carnivory and benthic adaptation.</title>
        <authorList>
            <person name="Zhang Y."/>
            <person name="Wang D."/>
            <person name="Peng Z."/>
            <person name="Zheng S."/>
            <person name="Shao F."/>
            <person name="Tao W."/>
        </authorList>
    </citation>
    <scope>NUCLEOTIDE SEQUENCE</scope>
    <source>
        <strain evidence="7">Chongqing</strain>
    </source>
</reference>
<comment type="caution">
    <text evidence="7">The sequence shown here is derived from an EMBL/GenBank/DDBJ whole genome shotgun (WGS) entry which is preliminary data.</text>
</comment>
<dbReference type="InterPro" id="IPR013106">
    <property type="entry name" value="Ig_V-set"/>
</dbReference>
<dbReference type="CDD" id="cd00099">
    <property type="entry name" value="IgV"/>
    <property type="match status" value="1"/>
</dbReference>
<evidence type="ECO:0000256" key="3">
    <source>
        <dbReference type="ARBA" id="ARBA00023170"/>
    </source>
</evidence>
<evidence type="ECO:0000256" key="1">
    <source>
        <dbReference type="ARBA" id="ARBA00022729"/>
    </source>
</evidence>
<dbReference type="InterPro" id="IPR007110">
    <property type="entry name" value="Ig-like_dom"/>
</dbReference>
<keyword evidence="8" id="KW-1185">Reference proteome</keyword>
<name>A0AAD5FTW9_SILAS</name>
<keyword evidence="1" id="KW-0732">Signal</keyword>
<dbReference type="AlphaFoldDB" id="A0AAD5FTW9"/>